<organism evidence="1">
    <name type="scientific">Cladocopium goreaui</name>
    <dbReference type="NCBI Taxonomy" id="2562237"/>
    <lineage>
        <taxon>Eukaryota</taxon>
        <taxon>Sar</taxon>
        <taxon>Alveolata</taxon>
        <taxon>Dinophyceae</taxon>
        <taxon>Suessiales</taxon>
        <taxon>Symbiodiniaceae</taxon>
        <taxon>Cladocopium</taxon>
    </lineage>
</organism>
<proteinExistence type="predicted"/>
<dbReference type="Proteomes" id="UP001152797">
    <property type="component" value="Unassembled WGS sequence"/>
</dbReference>
<reference evidence="2" key="2">
    <citation type="submission" date="2024-04" db="EMBL/GenBank/DDBJ databases">
        <authorList>
            <person name="Chen Y."/>
            <person name="Shah S."/>
            <person name="Dougan E. K."/>
            <person name="Thang M."/>
            <person name="Chan C."/>
        </authorList>
    </citation>
    <scope>NUCLEOTIDE SEQUENCE [LARGE SCALE GENOMIC DNA]</scope>
</reference>
<feature type="non-terminal residue" evidence="1">
    <location>
        <position position="68"/>
    </location>
</feature>
<dbReference type="EMBL" id="CAMXCT020000284">
    <property type="protein sequence ID" value="CAL1130013.1"/>
    <property type="molecule type" value="Genomic_DNA"/>
</dbReference>
<evidence type="ECO:0000313" key="1">
    <source>
        <dbReference type="EMBL" id="CAI3976638.1"/>
    </source>
</evidence>
<name>A0A9P1FHR3_9DINO</name>
<dbReference type="EMBL" id="CAMXCT010000284">
    <property type="protein sequence ID" value="CAI3976638.1"/>
    <property type="molecule type" value="Genomic_DNA"/>
</dbReference>
<sequence>AAVALLAVNLNLFPEELYKKRGGRGQVKDWANLEASKFRLLCAHVVRITYRTRVARWDINMHLTLFLA</sequence>
<gene>
    <name evidence="1" type="ORF">C1SCF055_LOCUS4842</name>
</gene>
<comment type="caution">
    <text evidence="1">The sequence shown here is derived from an EMBL/GenBank/DDBJ whole genome shotgun (WGS) entry which is preliminary data.</text>
</comment>
<accession>A0A9P1FHR3</accession>
<keyword evidence="3" id="KW-1185">Reference proteome</keyword>
<evidence type="ECO:0000313" key="2">
    <source>
        <dbReference type="EMBL" id="CAL1130013.1"/>
    </source>
</evidence>
<evidence type="ECO:0000313" key="3">
    <source>
        <dbReference type="Proteomes" id="UP001152797"/>
    </source>
</evidence>
<reference evidence="1" key="1">
    <citation type="submission" date="2022-10" db="EMBL/GenBank/DDBJ databases">
        <authorList>
            <person name="Chen Y."/>
            <person name="Dougan E. K."/>
            <person name="Chan C."/>
            <person name="Rhodes N."/>
            <person name="Thang M."/>
        </authorList>
    </citation>
    <scope>NUCLEOTIDE SEQUENCE</scope>
</reference>
<dbReference type="AlphaFoldDB" id="A0A9P1FHR3"/>
<protein>
    <submittedName>
        <fullName evidence="1">Uncharacterized protein</fullName>
    </submittedName>
</protein>
<dbReference type="EMBL" id="CAMXCT030000284">
    <property type="protein sequence ID" value="CAL4763950.1"/>
    <property type="molecule type" value="Genomic_DNA"/>
</dbReference>